<evidence type="ECO:0000313" key="3">
    <source>
        <dbReference type="Proteomes" id="UP000198287"/>
    </source>
</evidence>
<feature type="compositionally biased region" description="Low complexity" evidence="1">
    <location>
        <begin position="78"/>
        <end position="92"/>
    </location>
</feature>
<reference evidence="2 3" key="1">
    <citation type="submission" date="2015-12" db="EMBL/GenBank/DDBJ databases">
        <title>The genome of Folsomia candida.</title>
        <authorList>
            <person name="Faddeeva A."/>
            <person name="Derks M.F."/>
            <person name="Anvar Y."/>
            <person name="Smit S."/>
            <person name="Van Straalen N."/>
            <person name="Roelofs D."/>
        </authorList>
    </citation>
    <scope>NUCLEOTIDE SEQUENCE [LARGE SCALE GENOMIC DNA]</scope>
    <source>
        <strain evidence="2 3">VU population</strain>
        <tissue evidence="2">Whole body</tissue>
    </source>
</reference>
<name>A0A226DQR1_FOLCA</name>
<dbReference type="EMBL" id="LNIX01000013">
    <property type="protein sequence ID" value="OXA47420.1"/>
    <property type="molecule type" value="Genomic_DNA"/>
</dbReference>
<dbReference type="AlphaFoldDB" id="A0A226DQR1"/>
<evidence type="ECO:0000256" key="1">
    <source>
        <dbReference type="SAM" id="MobiDB-lite"/>
    </source>
</evidence>
<protein>
    <submittedName>
        <fullName evidence="2">Uncharacterized protein</fullName>
    </submittedName>
</protein>
<feature type="region of interest" description="Disordered" evidence="1">
    <location>
        <begin position="165"/>
        <end position="186"/>
    </location>
</feature>
<feature type="compositionally biased region" description="Low complexity" evidence="1">
    <location>
        <begin position="176"/>
        <end position="186"/>
    </location>
</feature>
<keyword evidence="3" id="KW-1185">Reference proteome</keyword>
<sequence>MSQCPVDSVITPPHYPAKTPTDGKSVQKNHDKGFLSTVAPPPLSSVRLPVQPISAPGQPTYTPQPPPKFSYNLTVPRSKSSLSPSPKILTTPPTIPTQRPFTNYSGESGHAITTTTRVPDFCMRMVRLTTNTTIDSPKLSHNRSTSALSPSPTLATLLTQLLPTSSVTQQPPPTFSPLVTTTTTTTTERLSTNLPEHVARVEMNTVEPVLLTEATTFNFGLEKILKLFPQHHQECFVVKNPTINFKSTDFIPWEHKYAEFNHRLVCRGCCKPQIPAPPKDSEGRYLWCDWRTRCSCEECLEIILDPDDYFSNWLTQVGDVCFSFEEANAKVIH</sequence>
<accession>A0A226DQR1</accession>
<proteinExistence type="predicted"/>
<feature type="region of interest" description="Disordered" evidence="1">
    <location>
        <begin position="1"/>
        <end position="110"/>
    </location>
</feature>
<gene>
    <name evidence="2" type="ORF">Fcan01_17619</name>
</gene>
<feature type="compositionally biased region" description="Polar residues" evidence="1">
    <location>
        <begin position="99"/>
        <end position="110"/>
    </location>
</feature>
<dbReference type="Proteomes" id="UP000198287">
    <property type="component" value="Unassembled WGS sequence"/>
</dbReference>
<comment type="caution">
    <text evidence="2">The sequence shown here is derived from an EMBL/GenBank/DDBJ whole genome shotgun (WGS) entry which is preliminary data.</text>
</comment>
<evidence type="ECO:0000313" key="2">
    <source>
        <dbReference type="EMBL" id="OXA47420.1"/>
    </source>
</evidence>
<organism evidence="2 3">
    <name type="scientific">Folsomia candida</name>
    <name type="common">Springtail</name>
    <dbReference type="NCBI Taxonomy" id="158441"/>
    <lineage>
        <taxon>Eukaryota</taxon>
        <taxon>Metazoa</taxon>
        <taxon>Ecdysozoa</taxon>
        <taxon>Arthropoda</taxon>
        <taxon>Hexapoda</taxon>
        <taxon>Collembola</taxon>
        <taxon>Entomobryomorpha</taxon>
        <taxon>Isotomoidea</taxon>
        <taxon>Isotomidae</taxon>
        <taxon>Proisotominae</taxon>
        <taxon>Folsomia</taxon>
    </lineage>
</organism>